<keyword evidence="3" id="KW-0963">Cytoplasm</keyword>
<sequence length="319" mass="36099">MKSIFEIENIDKLALLGQGDRNIRYIKNFIPVSIILRNNKLILSGKKNDIERANKILDIFIDKVRGGNYISEDDLHFAVQSVLKDYSNEYNNITIDTYKKRIKPRSKNQSFYIDAIQNSKIVISIGPAGTGKTYLAVAKAVSSLKQNKIKKIILVRPAVEAGESLGYLPGNYEDKILPYLTPLYDALYDMVPFDKVETLISRQLIEISPLAYMRGRTMSDAFVILDEAQNTTQTQMKMFLTRMGLNTNLVITGDITQVDLPSGIFSGLIESQGVLDNIPGIQFVYFDENDVVRHPLIRDIILAYENYNTIKNGKKENDS</sequence>
<gene>
    <name evidence="8" type="ORF">DRP43_02725</name>
</gene>
<dbReference type="Gene3D" id="3.40.50.300">
    <property type="entry name" value="P-loop containing nucleotide triphosphate hydrolases"/>
    <property type="match status" value="1"/>
</dbReference>
<evidence type="ECO:0000313" key="8">
    <source>
        <dbReference type="EMBL" id="RKX71152.1"/>
    </source>
</evidence>
<dbReference type="AlphaFoldDB" id="A0A660SKX8"/>
<evidence type="ECO:0000259" key="7">
    <source>
        <dbReference type="Pfam" id="PF02562"/>
    </source>
</evidence>
<evidence type="ECO:0000313" key="9">
    <source>
        <dbReference type="Proteomes" id="UP000271125"/>
    </source>
</evidence>
<protein>
    <recommendedName>
        <fullName evidence="6">PhoH-like protein</fullName>
    </recommendedName>
</protein>
<evidence type="ECO:0000256" key="4">
    <source>
        <dbReference type="ARBA" id="ARBA00022741"/>
    </source>
</evidence>
<feature type="domain" description="PhoH-like protein" evidence="7">
    <location>
        <begin position="102"/>
        <end position="305"/>
    </location>
</feature>
<organism evidence="8 9">
    <name type="scientific">candidate division TA06 bacterium</name>
    <dbReference type="NCBI Taxonomy" id="2250710"/>
    <lineage>
        <taxon>Bacteria</taxon>
        <taxon>Bacteria division TA06</taxon>
    </lineage>
</organism>
<dbReference type="Proteomes" id="UP000271125">
    <property type="component" value="Unassembled WGS sequence"/>
</dbReference>
<dbReference type="Pfam" id="PF02562">
    <property type="entry name" value="PhoH"/>
    <property type="match status" value="1"/>
</dbReference>
<comment type="similarity">
    <text evidence="2">Belongs to the PhoH family.</text>
</comment>
<keyword evidence="4" id="KW-0547">Nucleotide-binding</keyword>
<comment type="subcellular location">
    <subcellularLocation>
        <location evidence="1">Cytoplasm</location>
    </subcellularLocation>
</comment>
<dbReference type="SUPFAM" id="SSF52540">
    <property type="entry name" value="P-loop containing nucleoside triphosphate hydrolases"/>
    <property type="match status" value="1"/>
</dbReference>
<dbReference type="InterPro" id="IPR051451">
    <property type="entry name" value="PhoH2-like"/>
</dbReference>
<dbReference type="InterPro" id="IPR003714">
    <property type="entry name" value="PhoH"/>
</dbReference>
<dbReference type="InterPro" id="IPR027417">
    <property type="entry name" value="P-loop_NTPase"/>
</dbReference>
<dbReference type="EMBL" id="QNBD01000102">
    <property type="protein sequence ID" value="RKX71152.1"/>
    <property type="molecule type" value="Genomic_DNA"/>
</dbReference>
<reference evidence="8 9" key="1">
    <citation type="submission" date="2018-06" db="EMBL/GenBank/DDBJ databases">
        <title>Extensive metabolic versatility and redundancy in microbially diverse, dynamic hydrothermal sediments.</title>
        <authorList>
            <person name="Dombrowski N."/>
            <person name="Teske A."/>
            <person name="Baker B.J."/>
        </authorList>
    </citation>
    <scope>NUCLEOTIDE SEQUENCE [LARGE SCALE GENOMIC DNA]</scope>
    <source>
        <strain evidence="8">B10_G13</strain>
    </source>
</reference>
<keyword evidence="5" id="KW-0067">ATP-binding</keyword>
<accession>A0A660SKX8</accession>
<dbReference type="PANTHER" id="PTHR30473">
    <property type="entry name" value="PROTEIN PHOH"/>
    <property type="match status" value="1"/>
</dbReference>
<dbReference type="PANTHER" id="PTHR30473:SF1">
    <property type="entry name" value="PHOH-LIKE PROTEIN"/>
    <property type="match status" value="1"/>
</dbReference>
<dbReference type="FunFam" id="3.40.50.300:FF:000013">
    <property type="entry name" value="PhoH family ATPase"/>
    <property type="match status" value="1"/>
</dbReference>
<dbReference type="GO" id="GO:0005524">
    <property type="term" value="F:ATP binding"/>
    <property type="evidence" value="ECO:0007669"/>
    <property type="project" value="UniProtKB-KW"/>
</dbReference>
<evidence type="ECO:0000256" key="6">
    <source>
        <dbReference type="ARBA" id="ARBA00039970"/>
    </source>
</evidence>
<evidence type="ECO:0000256" key="2">
    <source>
        <dbReference type="ARBA" id="ARBA00010393"/>
    </source>
</evidence>
<evidence type="ECO:0000256" key="1">
    <source>
        <dbReference type="ARBA" id="ARBA00004496"/>
    </source>
</evidence>
<evidence type="ECO:0000256" key="5">
    <source>
        <dbReference type="ARBA" id="ARBA00022840"/>
    </source>
</evidence>
<comment type="caution">
    <text evidence="8">The sequence shown here is derived from an EMBL/GenBank/DDBJ whole genome shotgun (WGS) entry which is preliminary data.</text>
</comment>
<evidence type="ECO:0000256" key="3">
    <source>
        <dbReference type="ARBA" id="ARBA00022490"/>
    </source>
</evidence>
<name>A0A660SKX8_UNCT6</name>
<proteinExistence type="inferred from homology"/>
<dbReference type="GO" id="GO:0005829">
    <property type="term" value="C:cytosol"/>
    <property type="evidence" value="ECO:0007669"/>
    <property type="project" value="TreeGrafter"/>
</dbReference>